<dbReference type="InterPro" id="IPR020449">
    <property type="entry name" value="Tscrpt_reg_AraC-type_HTH"/>
</dbReference>
<comment type="caution">
    <text evidence="7">The sequence shown here is derived from an EMBL/GenBank/DDBJ whole genome shotgun (WGS) entry which is preliminary data.</text>
</comment>
<evidence type="ECO:0000259" key="6">
    <source>
        <dbReference type="PROSITE" id="PS01124"/>
    </source>
</evidence>
<feature type="transmembrane region" description="Helical" evidence="5">
    <location>
        <begin position="196"/>
        <end position="217"/>
    </location>
</feature>
<dbReference type="RefSeq" id="WP_149102554.1">
    <property type="nucleotide sequence ID" value="NZ_VTFT01000001.1"/>
</dbReference>
<evidence type="ECO:0000256" key="1">
    <source>
        <dbReference type="ARBA" id="ARBA00023015"/>
    </source>
</evidence>
<feature type="domain" description="HTH araC/xylS-type" evidence="6">
    <location>
        <begin position="252"/>
        <end position="359"/>
    </location>
</feature>
<keyword evidence="8" id="KW-1185">Reference proteome</keyword>
<gene>
    <name evidence="7" type="ORF">FZO89_06915</name>
</gene>
<reference evidence="7 8" key="1">
    <citation type="submission" date="2019-08" db="EMBL/GenBank/DDBJ databases">
        <title>Luteimonas viscosus sp. nov., isolated from soil of a sunflower field.</title>
        <authorList>
            <person name="Jianli Z."/>
            <person name="Ying Z."/>
        </authorList>
    </citation>
    <scope>NUCLEOTIDE SEQUENCE [LARGE SCALE GENOMIC DNA]</scope>
    <source>
        <strain evidence="7 8">XBU10</strain>
    </source>
</reference>
<dbReference type="PANTHER" id="PTHR43280">
    <property type="entry name" value="ARAC-FAMILY TRANSCRIPTIONAL REGULATOR"/>
    <property type="match status" value="1"/>
</dbReference>
<keyword evidence="5" id="KW-0812">Transmembrane</keyword>
<evidence type="ECO:0000313" key="8">
    <source>
        <dbReference type="Proteomes" id="UP000324973"/>
    </source>
</evidence>
<evidence type="ECO:0000313" key="7">
    <source>
        <dbReference type="EMBL" id="TYT26004.1"/>
    </source>
</evidence>
<dbReference type="AlphaFoldDB" id="A0A5D4XPF9"/>
<feature type="region of interest" description="Disordered" evidence="4">
    <location>
        <begin position="226"/>
        <end position="246"/>
    </location>
</feature>
<feature type="transmembrane region" description="Helical" evidence="5">
    <location>
        <begin position="66"/>
        <end position="84"/>
    </location>
</feature>
<dbReference type="OrthoDB" id="345413at2"/>
<feature type="transmembrane region" description="Helical" evidence="5">
    <location>
        <begin position="170"/>
        <end position="190"/>
    </location>
</feature>
<feature type="transmembrane region" description="Helical" evidence="5">
    <location>
        <begin position="35"/>
        <end position="54"/>
    </location>
</feature>
<keyword evidence="1" id="KW-0805">Transcription regulation</keyword>
<organism evidence="7 8">
    <name type="scientific">Luteimonas viscosa</name>
    <dbReference type="NCBI Taxonomy" id="1132694"/>
    <lineage>
        <taxon>Bacteria</taxon>
        <taxon>Pseudomonadati</taxon>
        <taxon>Pseudomonadota</taxon>
        <taxon>Gammaproteobacteria</taxon>
        <taxon>Lysobacterales</taxon>
        <taxon>Lysobacteraceae</taxon>
        <taxon>Luteimonas</taxon>
    </lineage>
</organism>
<keyword evidence="3" id="KW-0804">Transcription</keyword>
<feature type="compositionally biased region" description="Basic and acidic residues" evidence="4">
    <location>
        <begin position="361"/>
        <end position="372"/>
    </location>
</feature>
<evidence type="ECO:0000256" key="2">
    <source>
        <dbReference type="ARBA" id="ARBA00023125"/>
    </source>
</evidence>
<dbReference type="SUPFAM" id="SSF46689">
    <property type="entry name" value="Homeodomain-like"/>
    <property type="match status" value="1"/>
</dbReference>
<proteinExistence type="predicted"/>
<dbReference type="InterPro" id="IPR009057">
    <property type="entry name" value="Homeodomain-like_sf"/>
</dbReference>
<dbReference type="InterPro" id="IPR018060">
    <property type="entry name" value="HTH_AraC"/>
</dbReference>
<dbReference type="PRINTS" id="PR00032">
    <property type="entry name" value="HTHARAC"/>
</dbReference>
<feature type="region of interest" description="Disordered" evidence="4">
    <location>
        <begin position="352"/>
        <end position="387"/>
    </location>
</feature>
<dbReference type="PROSITE" id="PS01124">
    <property type="entry name" value="HTH_ARAC_FAMILY_2"/>
    <property type="match status" value="1"/>
</dbReference>
<evidence type="ECO:0000256" key="5">
    <source>
        <dbReference type="SAM" id="Phobius"/>
    </source>
</evidence>
<keyword evidence="5" id="KW-0472">Membrane</keyword>
<feature type="transmembrane region" description="Helical" evidence="5">
    <location>
        <begin position="133"/>
        <end position="150"/>
    </location>
</feature>
<sequence length="387" mass="42537">MTVWVILYWVGAAQAAMLAAALWRSRSNAHANRVLSAWLGVIAVDLAVKAGYMASATTALGDAYRIARLLPLFYAPMFFVYVRVLTTGRAPRWRDLAHAAWFGLALAWAGGRWLGGAPLPVAGSWDAPWFDPLLYLVAFAYLAAALRCVARYRRRLEAHRSDADRLSLRWLTALAAGQFVIWGIALLQWLVRLPYLDYYLIYGAVAAWVCVIGWFSLSQPPVATTAETDPVADPSPDPSPGGDGLAGDARVDDVEARLSELMARERLYREPALTIAQLARRSGYPEYLVSAVINRRLGGNFWEYVNRHRIEAVRASLSDPAESRAILELAYDAGFTSKSTFNTAFKRLVGETPSAFRRRHAEPEPARGKSPDGDGATGPASPSTRPD</sequence>
<dbReference type="SMART" id="SM00342">
    <property type="entry name" value="HTH_ARAC"/>
    <property type="match status" value="1"/>
</dbReference>
<dbReference type="GO" id="GO:0003700">
    <property type="term" value="F:DNA-binding transcription factor activity"/>
    <property type="evidence" value="ECO:0007669"/>
    <property type="project" value="InterPro"/>
</dbReference>
<name>A0A5D4XPF9_9GAMM</name>
<keyword evidence="5" id="KW-1133">Transmembrane helix</keyword>
<evidence type="ECO:0000256" key="3">
    <source>
        <dbReference type="ARBA" id="ARBA00023163"/>
    </source>
</evidence>
<feature type="transmembrane region" description="Helical" evidence="5">
    <location>
        <begin position="6"/>
        <end position="23"/>
    </location>
</feature>
<dbReference type="Proteomes" id="UP000324973">
    <property type="component" value="Unassembled WGS sequence"/>
</dbReference>
<protein>
    <submittedName>
        <fullName evidence="7">Helix-turn-helix transcriptional regulator</fullName>
    </submittedName>
</protein>
<accession>A0A5D4XPF9</accession>
<keyword evidence="2" id="KW-0238">DNA-binding</keyword>
<dbReference type="Pfam" id="PF12833">
    <property type="entry name" value="HTH_18"/>
    <property type="match status" value="1"/>
</dbReference>
<dbReference type="Gene3D" id="1.10.10.60">
    <property type="entry name" value="Homeodomain-like"/>
    <property type="match status" value="1"/>
</dbReference>
<dbReference type="InterPro" id="IPR018062">
    <property type="entry name" value="HTH_AraC-typ_CS"/>
</dbReference>
<feature type="transmembrane region" description="Helical" evidence="5">
    <location>
        <begin position="96"/>
        <end position="113"/>
    </location>
</feature>
<dbReference type="PANTHER" id="PTHR43280:SF29">
    <property type="entry name" value="ARAC-FAMILY TRANSCRIPTIONAL REGULATOR"/>
    <property type="match status" value="1"/>
</dbReference>
<dbReference type="EMBL" id="VTFT01000001">
    <property type="protein sequence ID" value="TYT26004.1"/>
    <property type="molecule type" value="Genomic_DNA"/>
</dbReference>
<dbReference type="GO" id="GO:0043565">
    <property type="term" value="F:sequence-specific DNA binding"/>
    <property type="evidence" value="ECO:0007669"/>
    <property type="project" value="InterPro"/>
</dbReference>
<evidence type="ECO:0000256" key="4">
    <source>
        <dbReference type="SAM" id="MobiDB-lite"/>
    </source>
</evidence>
<dbReference type="PROSITE" id="PS00041">
    <property type="entry name" value="HTH_ARAC_FAMILY_1"/>
    <property type="match status" value="1"/>
</dbReference>